<gene>
    <name evidence="1" type="ORF">FIBSPDRAFT_949273</name>
</gene>
<dbReference type="AlphaFoldDB" id="A0A166Q2S7"/>
<keyword evidence="2" id="KW-1185">Reference proteome</keyword>
<organism evidence="1 2">
    <name type="scientific">Athelia psychrophila</name>
    <dbReference type="NCBI Taxonomy" id="1759441"/>
    <lineage>
        <taxon>Eukaryota</taxon>
        <taxon>Fungi</taxon>
        <taxon>Dikarya</taxon>
        <taxon>Basidiomycota</taxon>
        <taxon>Agaricomycotina</taxon>
        <taxon>Agaricomycetes</taxon>
        <taxon>Agaricomycetidae</taxon>
        <taxon>Atheliales</taxon>
        <taxon>Atheliaceae</taxon>
        <taxon>Athelia</taxon>
    </lineage>
</organism>
<reference evidence="1 2" key="1">
    <citation type="journal article" date="2016" name="Mol. Biol. Evol.">
        <title>Comparative Genomics of Early-Diverging Mushroom-Forming Fungi Provides Insights into the Origins of Lignocellulose Decay Capabilities.</title>
        <authorList>
            <person name="Nagy L.G."/>
            <person name="Riley R."/>
            <person name="Tritt A."/>
            <person name="Adam C."/>
            <person name="Daum C."/>
            <person name="Floudas D."/>
            <person name="Sun H."/>
            <person name="Yadav J.S."/>
            <person name="Pangilinan J."/>
            <person name="Larsson K.H."/>
            <person name="Matsuura K."/>
            <person name="Barry K."/>
            <person name="Labutti K."/>
            <person name="Kuo R."/>
            <person name="Ohm R.A."/>
            <person name="Bhattacharya S.S."/>
            <person name="Shirouzu T."/>
            <person name="Yoshinaga Y."/>
            <person name="Martin F.M."/>
            <person name="Grigoriev I.V."/>
            <person name="Hibbett D.S."/>
        </authorList>
    </citation>
    <scope>NUCLEOTIDE SEQUENCE [LARGE SCALE GENOMIC DNA]</scope>
    <source>
        <strain evidence="1 2">CBS 109695</strain>
    </source>
</reference>
<proteinExistence type="predicted"/>
<protein>
    <submittedName>
        <fullName evidence="1">Uncharacterized protein</fullName>
    </submittedName>
</protein>
<evidence type="ECO:0000313" key="2">
    <source>
        <dbReference type="Proteomes" id="UP000076532"/>
    </source>
</evidence>
<name>A0A166Q2S7_9AGAM</name>
<evidence type="ECO:0000313" key="1">
    <source>
        <dbReference type="EMBL" id="KZP26698.1"/>
    </source>
</evidence>
<dbReference type="EMBL" id="KV417513">
    <property type="protein sequence ID" value="KZP26698.1"/>
    <property type="molecule type" value="Genomic_DNA"/>
</dbReference>
<dbReference type="Proteomes" id="UP000076532">
    <property type="component" value="Unassembled WGS sequence"/>
</dbReference>
<accession>A0A166Q2S7</accession>
<sequence length="114" mass="12962">MLRVPTFHGSLPLFHLSCTPCRTAGQKADEVWMLEELRGKEVFKWDGKKTIAIFDDEQRLVAVLVPTGRPMVKPGMSDDWPEVIARFEAAIDRLRWTAPCTRKIRYIAVGPTPP</sequence>